<dbReference type="InterPro" id="IPR051018">
    <property type="entry name" value="Bacteriophage_GH24"/>
</dbReference>
<dbReference type="CAZy" id="GH24">
    <property type="family name" value="Glycoside Hydrolase Family 24"/>
</dbReference>
<feature type="signal peptide" evidence="7">
    <location>
        <begin position="1"/>
        <end position="20"/>
    </location>
</feature>
<evidence type="ECO:0000256" key="6">
    <source>
        <dbReference type="ARBA" id="ARBA00023295"/>
    </source>
</evidence>
<keyword evidence="5" id="KW-1035">Host cytoplasm</keyword>
<dbReference type="HOGENOM" id="CLU_091641_3_0_1"/>
<dbReference type="EMBL" id="BN001306">
    <property type="protein sequence ID" value="CBF84153.1"/>
    <property type="molecule type" value="Genomic_DNA"/>
</dbReference>
<keyword evidence="4" id="KW-0378">Hydrolase</keyword>
<evidence type="ECO:0000256" key="2">
    <source>
        <dbReference type="ARBA" id="ARBA00022529"/>
    </source>
</evidence>
<protein>
    <recommendedName>
        <fullName evidence="10">Lysozyme</fullName>
    </recommendedName>
</protein>
<dbReference type="PANTHER" id="PTHR38107">
    <property type="match status" value="1"/>
</dbReference>
<dbReference type="HAMAP" id="MF_04110">
    <property type="entry name" value="ENDOLYSIN_T4"/>
    <property type="match status" value="1"/>
</dbReference>
<dbReference type="InterPro" id="IPR033907">
    <property type="entry name" value="Endolysin_autolysin"/>
</dbReference>
<evidence type="ECO:0008006" key="10">
    <source>
        <dbReference type="Google" id="ProtNLM"/>
    </source>
</evidence>
<feature type="chain" id="PRO_5030175786" description="Lysozyme" evidence="7">
    <location>
        <begin position="21"/>
        <end position="186"/>
    </location>
</feature>
<dbReference type="GO" id="GO:0042742">
    <property type="term" value="P:defense response to bacterium"/>
    <property type="evidence" value="ECO:0007669"/>
    <property type="project" value="UniProtKB-KW"/>
</dbReference>
<accession>C8VK09</accession>
<dbReference type="InterPro" id="IPR023346">
    <property type="entry name" value="Lysozyme-like_dom_sf"/>
</dbReference>
<gene>
    <name evidence="8" type="ORF">ANIA_02719</name>
</gene>
<dbReference type="PANTHER" id="PTHR38107:SF3">
    <property type="entry name" value="LYSOZYME RRRD-RELATED"/>
    <property type="match status" value="1"/>
</dbReference>
<dbReference type="InParanoid" id="Q5B9R1"/>
<dbReference type="eggNOG" id="ENOG502S6UW">
    <property type="taxonomic scope" value="Eukaryota"/>
</dbReference>
<dbReference type="GeneID" id="2873881"/>
<evidence type="ECO:0000256" key="5">
    <source>
        <dbReference type="ARBA" id="ARBA00023200"/>
    </source>
</evidence>
<dbReference type="GO" id="GO:0009253">
    <property type="term" value="P:peptidoglycan catabolic process"/>
    <property type="evidence" value="ECO:0007669"/>
    <property type="project" value="InterPro"/>
</dbReference>
<evidence type="ECO:0000256" key="7">
    <source>
        <dbReference type="SAM" id="SignalP"/>
    </source>
</evidence>
<evidence type="ECO:0000256" key="3">
    <source>
        <dbReference type="ARBA" id="ARBA00022638"/>
    </source>
</evidence>
<name>Q5B9R1_EMENI</name>
<keyword evidence="6" id="KW-0326">Glycosidase</keyword>
<dbReference type="KEGG" id="ani:ANIA_02719"/>
<dbReference type="GO" id="GO:0003796">
    <property type="term" value="F:lysozyme activity"/>
    <property type="evidence" value="ECO:0007669"/>
    <property type="project" value="UniProtKB-EC"/>
</dbReference>
<organism evidence="8 9">
    <name type="scientific">Emericella nidulans (strain FGSC A4 / ATCC 38163 / CBS 112.46 / NRRL 194 / M139)</name>
    <name type="common">Aspergillus nidulans</name>
    <dbReference type="NCBI Taxonomy" id="227321"/>
    <lineage>
        <taxon>Eukaryota</taxon>
        <taxon>Fungi</taxon>
        <taxon>Dikarya</taxon>
        <taxon>Ascomycota</taxon>
        <taxon>Pezizomycotina</taxon>
        <taxon>Eurotiomycetes</taxon>
        <taxon>Eurotiomycetidae</taxon>
        <taxon>Eurotiales</taxon>
        <taxon>Aspergillaceae</taxon>
        <taxon>Aspergillus</taxon>
        <taxon>Aspergillus subgen. Nidulantes</taxon>
    </lineage>
</organism>
<reference evidence="9" key="1">
    <citation type="journal article" date="2005" name="Nature">
        <title>Sequencing of Aspergillus nidulans and comparative analysis with A. fumigatus and A. oryzae.</title>
        <authorList>
            <person name="Galagan J.E."/>
            <person name="Calvo S.E."/>
            <person name="Cuomo C."/>
            <person name="Ma L.J."/>
            <person name="Wortman J.R."/>
            <person name="Batzoglou S."/>
            <person name="Lee S.I."/>
            <person name="Basturkmen M."/>
            <person name="Spevak C.C."/>
            <person name="Clutterbuck J."/>
            <person name="Kapitonov V."/>
            <person name="Jurka J."/>
            <person name="Scazzocchio C."/>
            <person name="Farman M."/>
            <person name="Butler J."/>
            <person name="Purcell S."/>
            <person name="Harris S."/>
            <person name="Braus G.H."/>
            <person name="Draht O."/>
            <person name="Busch S."/>
            <person name="D'Enfert C."/>
            <person name="Bouchier C."/>
            <person name="Goldman G.H."/>
            <person name="Bell-Pedersen D."/>
            <person name="Griffiths-Jones S."/>
            <person name="Doonan J.H."/>
            <person name="Yu J."/>
            <person name="Vienken K."/>
            <person name="Pain A."/>
            <person name="Freitag M."/>
            <person name="Selker E.U."/>
            <person name="Archer D.B."/>
            <person name="Penalva M.A."/>
            <person name="Oakley B.R."/>
            <person name="Momany M."/>
            <person name="Tanaka T."/>
            <person name="Kumagai T."/>
            <person name="Asai K."/>
            <person name="Machida M."/>
            <person name="Nierman W.C."/>
            <person name="Denning D.W."/>
            <person name="Caddick M."/>
            <person name="Hynes M."/>
            <person name="Paoletti M."/>
            <person name="Fischer R."/>
            <person name="Miller B."/>
            <person name="Dyer P."/>
            <person name="Sachs M.S."/>
            <person name="Osmani S.A."/>
            <person name="Birren B.W."/>
        </authorList>
    </citation>
    <scope>NUCLEOTIDE SEQUENCE [LARGE SCALE GENOMIC DNA]</scope>
    <source>
        <strain evidence="9">FGSC A4 / ATCC 38163 / CBS 112.46 / NRRL 194 / M139</strain>
    </source>
</reference>
<keyword evidence="9" id="KW-1185">Reference proteome</keyword>
<dbReference type="InterPro" id="IPR002196">
    <property type="entry name" value="Glyco_hydro_24"/>
</dbReference>
<dbReference type="GO" id="GO:0016998">
    <property type="term" value="P:cell wall macromolecule catabolic process"/>
    <property type="evidence" value="ECO:0007669"/>
    <property type="project" value="InterPro"/>
</dbReference>
<evidence type="ECO:0000313" key="8">
    <source>
        <dbReference type="EMBL" id="CBF84153.1"/>
    </source>
</evidence>
<dbReference type="VEuPathDB" id="FungiDB:AN2719"/>
<dbReference type="OrthoDB" id="5358886at2759"/>
<proteinExistence type="inferred from homology"/>
<dbReference type="Pfam" id="PF00959">
    <property type="entry name" value="Phage_lysozyme"/>
    <property type="match status" value="1"/>
</dbReference>
<keyword evidence="7" id="KW-0732">Signal</keyword>
<accession>Q5B9R1</accession>
<evidence type="ECO:0000256" key="4">
    <source>
        <dbReference type="ARBA" id="ARBA00022801"/>
    </source>
</evidence>
<reference evidence="9" key="2">
    <citation type="journal article" date="2009" name="Fungal Genet. Biol.">
        <title>The 2008 update of the Aspergillus nidulans genome annotation: a community effort.</title>
        <authorList>
            <person name="Wortman J.R."/>
            <person name="Gilsenan J.M."/>
            <person name="Joardar V."/>
            <person name="Deegan J."/>
            <person name="Clutterbuck J."/>
            <person name="Andersen M.R."/>
            <person name="Archer D."/>
            <person name="Bencina M."/>
            <person name="Braus G."/>
            <person name="Coutinho P."/>
            <person name="von Dohren H."/>
            <person name="Doonan J."/>
            <person name="Driessen A.J."/>
            <person name="Durek P."/>
            <person name="Espeso E."/>
            <person name="Fekete E."/>
            <person name="Flipphi M."/>
            <person name="Estrada C.G."/>
            <person name="Geysens S."/>
            <person name="Goldman G."/>
            <person name="de Groot P.W."/>
            <person name="Hansen K."/>
            <person name="Harris S.D."/>
            <person name="Heinekamp T."/>
            <person name="Helmstaedt K."/>
            <person name="Henrissat B."/>
            <person name="Hofmann G."/>
            <person name="Homan T."/>
            <person name="Horio T."/>
            <person name="Horiuchi H."/>
            <person name="James S."/>
            <person name="Jones M."/>
            <person name="Karaffa L."/>
            <person name="Karanyi Z."/>
            <person name="Kato M."/>
            <person name="Keller N."/>
            <person name="Kelly D.E."/>
            <person name="Kiel J.A."/>
            <person name="Kim J.M."/>
            <person name="van der Klei I.J."/>
            <person name="Klis F.M."/>
            <person name="Kovalchuk A."/>
            <person name="Krasevec N."/>
            <person name="Kubicek C.P."/>
            <person name="Liu B."/>
            <person name="Maccabe A."/>
            <person name="Meyer V."/>
            <person name="Mirabito P."/>
            <person name="Miskei M."/>
            <person name="Mos M."/>
            <person name="Mullins J."/>
            <person name="Nelson D.R."/>
            <person name="Nielsen J."/>
            <person name="Oakley B.R."/>
            <person name="Osmani S.A."/>
            <person name="Pakula T."/>
            <person name="Paszewski A."/>
            <person name="Paulsen I."/>
            <person name="Pilsyk S."/>
            <person name="Pocsi I."/>
            <person name="Punt P.J."/>
            <person name="Ram A.F."/>
            <person name="Ren Q."/>
            <person name="Robellet X."/>
            <person name="Robson G."/>
            <person name="Seiboth B."/>
            <person name="van Solingen P."/>
            <person name="Specht T."/>
            <person name="Sun J."/>
            <person name="Taheri-Talesh N."/>
            <person name="Takeshita N."/>
            <person name="Ussery D."/>
            <person name="vanKuyk P.A."/>
            <person name="Visser H."/>
            <person name="van de Vondervoort P.J."/>
            <person name="de Vries R.P."/>
            <person name="Walton J."/>
            <person name="Xiang X."/>
            <person name="Xiong Y."/>
            <person name="Zeng A.P."/>
            <person name="Brandt B.W."/>
            <person name="Cornell M.J."/>
            <person name="van den Hondel C.A."/>
            <person name="Visser J."/>
            <person name="Oliver S.G."/>
            <person name="Turner G."/>
        </authorList>
    </citation>
    <scope>GENOME REANNOTATION</scope>
    <source>
        <strain evidence="9">FGSC A4 / ATCC 38163 / CBS 112.46 / NRRL 194 / M139</strain>
    </source>
</reference>
<keyword evidence="2" id="KW-0929">Antimicrobial</keyword>
<evidence type="ECO:0000256" key="1">
    <source>
        <dbReference type="ARBA" id="ARBA00000632"/>
    </source>
</evidence>
<dbReference type="AlphaFoldDB" id="Q5B9R1"/>
<dbReference type="InterPro" id="IPR034690">
    <property type="entry name" value="Endolysin_T4_type"/>
</dbReference>
<dbReference type="SUPFAM" id="SSF53955">
    <property type="entry name" value="Lysozyme-like"/>
    <property type="match status" value="1"/>
</dbReference>
<dbReference type="OMA" id="PQWNKAN"/>
<dbReference type="InterPro" id="IPR023347">
    <property type="entry name" value="Lysozyme_dom_sf"/>
</dbReference>
<evidence type="ECO:0000313" key="9">
    <source>
        <dbReference type="Proteomes" id="UP000000560"/>
    </source>
</evidence>
<sequence>MPSTVNLLLSALPALPMALAACPGPDVNTATTDLMKAFESWEPDVYDDGYGNPTIGYGHLCSDWSCSDVAYDIPLSEEDGVKLFAEDIAVYQDGVVSALDSSVTLNDNQYGALVSWCYNVGAGAVAESTLAARLNAGEDPNTVAEEELIKWVYANGEVSEGLKRRRNAEIELFQTSSDGEALPVSC</sequence>
<comment type="catalytic activity">
    <reaction evidence="1">
        <text>Hydrolysis of (1-&gt;4)-beta-linkages between N-acetylmuramic acid and N-acetyl-D-glucosamine residues in a peptidoglycan and between N-acetyl-D-glucosamine residues in chitodextrins.</text>
        <dbReference type="EC" id="3.2.1.17"/>
    </reaction>
</comment>
<keyword evidence="3" id="KW-0081">Bacteriolytic enzyme</keyword>
<dbReference type="Proteomes" id="UP000000560">
    <property type="component" value="Chromosome VI"/>
</dbReference>
<dbReference type="RefSeq" id="XP_660323.1">
    <property type="nucleotide sequence ID" value="XM_655231.1"/>
</dbReference>
<dbReference type="CDD" id="cd00737">
    <property type="entry name" value="lyz_endolysin_autolysin"/>
    <property type="match status" value="1"/>
</dbReference>
<dbReference type="Gene3D" id="1.10.530.40">
    <property type="match status" value="1"/>
</dbReference>
<dbReference type="GO" id="GO:0031640">
    <property type="term" value="P:killing of cells of another organism"/>
    <property type="evidence" value="ECO:0007669"/>
    <property type="project" value="UniProtKB-KW"/>
</dbReference>